<proteinExistence type="predicted"/>
<organism evidence="2">
    <name type="scientific">Fusarium oxysporum (strain Fo5176)</name>
    <name type="common">Fusarium vascular wilt</name>
    <dbReference type="NCBI Taxonomy" id="660025"/>
    <lineage>
        <taxon>Eukaryota</taxon>
        <taxon>Fungi</taxon>
        <taxon>Dikarya</taxon>
        <taxon>Ascomycota</taxon>
        <taxon>Pezizomycotina</taxon>
        <taxon>Sordariomycetes</taxon>
        <taxon>Hypocreomycetidae</taxon>
        <taxon>Hypocreales</taxon>
        <taxon>Nectriaceae</taxon>
        <taxon>Fusarium</taxon>
        <taxon>Fusarium oxysporum species complex</taxon>
    </lineage>
</organism>
<accession>F9GFZ3</accession>
<dbReference type="OrthoDB" id="3729499at2759"/>
<reference evidence="2" key="1">
    <citation type="journal article" date="2012" name="Mol. Plant Microbe Interact.">
        <title>A highly conserved effector in Fusarium oxysporum is required for full virulence on Arabidopsis.</title>
        <authorList>
            <person name="Thatcher L.F."/>
            <person name="Gardiner D.M."/>
            <person name="Kazan K."/>
            <person name="Manners J."/>
        </authorList>
    </citation>
    <scope>NUCLEOTIDE SEQUENCE [LARGE SCALE GENOMIC DNA]</scope>
    <source>
        <strain evidence="2">Fo5176</strain>
    </source>
</reference>
<dbReference type="EMBL" id="AFQF01007415">
    <property type="protein sequence ID" value="EGU71911.1"/>
    <property type="molecule type" value="Genomic_DNA"/>
</dbReference>
<dbReference type="AlphaFoldDB" id="F9GFZ3"/>
<feature type="non-terminal residue" evidence="2">
    <location>
        <position position="1"/>
    </location>
</feature>
<evidence type="ECO:0000313" key="2">
    <source>
        <dbReference type="EMBL" id="EGU71911.1"/>
    </source>
</evidence>
<protein>
    <submittedName>
        <fullName evidence="2">Uncharacterized protein</fullName>
    </submittedName>
</protein>
<comment type="caution">
    <text evidence="2">The sequence shown here is derived from an EMBL/GenBank/DDBJ whole genome shotgun (WGS) entry which is preliminary data.</text>
</comment>
<gene>
    <name evidence="2" type="ORF">FOXB_17577</name>
</gene>
<feature type="region of interest" description="Disordered" evidence="1">
    <location>
        <begin position="207"/>
        <end position="231"/>
    </location>
</feature>
<evidence type="ECO:0000256" key="1">
    <source>
        <dbReference type="SAM" id="MobiDB-lite"/>
    </source>
</evidence>
<name>F9GFZ3_FUSOF</name>
<sequence>QVDSQTLTTSDRRIGLGILRDFTRRAEASDVLAPALVVQESGFRKFEWATTNRLALLINALNEPDDDRLHTLCDQDPLVVIICGLCLNKKKIRRMSQDLWDEVLRQAQTASKRLGPQLLHQTQINETVKGTSGNFKQQFYETGFHNEKGALCERVYERLWKDYTNETVFDERNFHSYPAGTITKFDCNQDCSSVSFTQGGSVIMKKKGPGSMSNVPSDIGISASHGGTKGL</sequence>